<organism evidence="1 2">
    <name type="scientific">Riccia sorocarpa</name>
    <dbReference type="NCBI Taxonomy" id="122646"/>
    <lineage>
        <taxon>Eukaryota</taxon>
        <taxon>Viridiplantae</taxon>
        <taxon>Streptophyta</taxon>
        <taxon>Embryophyta</taxon>
        <taxon>Marchantiophyta</taxon>
        <taxon>Marchantiopsida</taxon>
        <taxon>Marchantiidae</taxon>
        <taxon>Marchantiales</taxon>
        <taxon>Ricciaceae</taxon>
        <taxon>Riccia</taxon>
    </lineage>
</organism>
<gene>
    <name evidence="1" type="ORF">R1sor_020940</name>
</gene>
<reference evidence="1 2" key="1">
    <citation type="submission" date="2024-09" db="EMBL/GenBank/DDBJ databases">
        <title>Chromosome-scale assembly of Riccia sorocarpa.</title>
        <authorList>
            <person name="Paukszto L."/>
        </authorList>
    </citation>
    <scope>NUCLEOTIDE SEQUENCE [LARGE SCALE GENOMIC DNA]</scope>
    <source>
        <strain evidence="1">LP-2024</strain>
        <tissue evidence="1">Aerial parts of the thallus</tissue>
    </source>
</reference>
<proteinExistence type="predicted"/>
<protein>
    <submittedName>
        <fullName evidence="1">Uncharacterized protein</fullName>
    </submittedName>
</protein>
<comment type="caution">
    <text evidence="1">The sequence shown here is derived from an EMBL/GenBank/DDBJ whole genome shotgun (WGS) entry which is preliminary data.</text>
</comment>
<evidence type="ECO:0000313" key="1">
    <source>
        <dbReference type="EMBL" id="KAL3677984.1"/>
    </source>
</evidence>
<evidence type="ECO:0000313" key="2">
    <source>
        <dbReference type="Proteomes" id="UP001633002"/>
    </source>
</evidence>
<keyword evidence="2" id="KW-1185">Reference proteome</keyword>
<dbReference type="EMBL" id="JBJQOH010000007">
    <property type="protein sequence ID" value="KAL3677984.1"/>
    <property type="molecule type" value="Genomic_DNA"/>
</dbReference>
<dbReference type="Proteomes" id="UP001633002">
    <property type="component" value="Unassembled WGS sequence"/>
</dbReference>
<sequence length="235" mass="26758">MFGARPGLPAANWVIEGRTIFDNLIGSRLGAEWARESNQEVIFLKLDFTTISYGIPLRAMNMDPHFIKFAARIGRVTILRDILGMVPSYQLMTLSLTRKGFLELEKEKVYFSNRDAILPHDLELWKLELVMKKGEFTALIDWKTLRPAFRKWGITKINELFNTDGSRRILPGMERKRWSCKMGFAENLKSLDDGSRTSHCAKHASKIVRGGSGLAMVMPYVSGWQQTKPEGSCFP</sequence>
<name>A0ABD3GHQ9_9MARC</name>
<accession>A0ABD3GHQ9</accession>
<dbReference type="AlphaFoldDB" id="A0ABD3GHQ9"/>